<comment type="caution">
    <text evidence="9">The sequence shown here is derived from an EMBL/GenBank/DDBJ whole genome shotgun (WGS) entry which is preliminary data.</text>
</comment>
<dbReference type="AlphaFoldDB" id="A0A5J4WTX1"/>
<feature type="coiled-coil region" evidence="6">
    <location>
        <begin position="84"/>
        <end position="119"/>
    </location>
</feature>
<evidence type="ECO:0000256" key="1">
    <source>
        <dbReference type="ARBA" id="ARBA00004389"/>
    </source>
</evidence>
<organism evidence="9 10">
    <name type="scientific">Streblomastix strix</name>
    <dbReference type="NCBI Taxonomy" id="222440"/>
    <lineage>
        <taxon>Eukaryota</taxon>
        <taxon>Metamonada</taxon>
        <taxon>Preaxostyla</taxon>
        <taxon>Oxymonadida</taxon>
        <taxon>Streblomastigidae</taxon>
        <taxon>Streblomastix</taxon>
    </lineage>
</organism>
<sequence length="268" mass="31425">MQYEDRTHIHLHPYWYIVFGALAVVFLVRPIVLKTYHDIKRLLNKRTQKKRYVNSSTQPAPQMHCDGDVCTIDSITTEKQAPKIDLEKLRVERQKRLAAKAQAEQEEKWKREKEEEKLRKQGNKLIEGNSQQQQIRVPQHSDDPLQNPWARMFKDPVQALSSSDIFRIMRGNELWVVNFYSLTCVHCKNFEPIYRAFGVKMQNKQNSKINVGSALYPNCQEAASSLGIRGFPTVKLFYKGKVEDFNMPRTVDNLERSAESFRRKLDPW</sequence>
<dbReference type="InterPro" id="IPR052250">
    <property type="entry name" value="PDI_TMX3"/>
</dbReference>
<dbReference type="PANTHER" id="PTHR46426:SF1">
    <property type="entry name" value="PROTEIN DISULFIDE-ISOMERASE TMX3"/>
    <property type="match status" value="1"/>
</dbReference>
<proteinExistence type="predicted"/>
<dbReference type="PANTHER" id="PTHR46426">
    <property type="entry name" value="PROTEIN DISULFIDE-ISOMERASE TMX3"/>
    <property type="match status" value="1"/>
</dbReference>
<dbReference type="PROSITE" id="PS51352">
    <property type="entry name" value="THIOREDOXIN_2"/>
    <property type="match status" value="1"/>
</dbReference>
<evidence type="ECO:0000256" key="7">
    <source>
        <dbReference type="SAM" id="Phobius"/>
    </source>
</evidence>
<dbReference type="PROSITE" id="PS00194">
    <property type="entry name" value="THIOREDOXIN_1"/>
    <property type="match status" value="1"/>
</dbReference>
<dbReference type="InterPro" id="IPR017937">
    <property type="entry name" value="Thioredoxin_CS"/>
</dbReference>
<dbReference type="Proteomes" id="UP000324800">
    <property type="component" value="Unassembled WGS sequence"/>
</dbReference>
<reference evidence="9 10" key="1">
    <citation type="submission" date="2019-03" db="EMBL/GenBank/DDBJ databases">
        <title>Single cell metagenomics reveals metabolic interactions within the superorganism composed of flagellate Streblomastix strix and complex community of Bacteroidetes bacteria on its surface.</title>
        <authorList>
            <person name="Treitli S.C."/>
            <person name="Kolisko M."/>
            <person name="Husnik F."/>
            <person name="Keeling P."/>
            <person name="Hampl V."/>
        </authorList>
    </citation>
    <scope>NUCLEOTIDE SEQUENCE [LARGE SCALE GENOMIC DNA]</scope>
    <source>
        <strain evidence="9">ST1C</strain>
    </source>
</reference>
<dbReference type="InterPro" id="IPR036249">
    <property type="entry name" value="Thioredoxin-like_sf"/>
</dbReference>
<dbReference type="Gene3D" id="3.40.30.10">
    <property type="entry name" value="Glutaredoxin"/>
    <property type="match status" value="1"/>
</dbReference>
<dbReference type="OrthoDB" id="72053at2759"/>
<dbReference type="CDD" id="cd02961">
    <property type="entry name" value="PDI_a_family"/>
    <property type="match status" value="1"/>
</dbReference>
<keyword evidence="3 7" id="KW-1133">Transmembrane helix</keyword>
<evidence type="ECO:0000256" key="4">
    <source>
        <dbReference type="ARBA" id="ARBA00023136"/>
    </source>
</evidence>
<dbReference type="GO" id="GO:0005789">
    <property type="term" value="C:endoplasmic reticulum membrane"/>
    <property type="evidence" value="ECO:0007669"/>
    <property type="project" value="UniProtKB-SubCell"/>
</dbReference>
<evidence type="ECO:0000313" key="10">
    <source>
        <dbReference type="Proteomes" id="UP000324800"/>
    </source>
</evidence>
<dbReference type="Pfam" id="PF00085">
    <property type="entry name" value="Thioredoxin"/>
    <property type="match status" value="1"/>
</dbReference>
<gene>
    <name evidence="9" type="ORF">EZS28_006042</name>
</gene>
<dbReference type="EMBL" id="SNRW01000957">
    <property type="protein sequence ID" value="KAA6398428.1"/>
    <property type="molecule type" value="Genomic_DNA"/>
</dbReference>
<keyword evidence="6" id="KW-0175">Coiled coil</keyword>
<comment type="function">
    <text evidence="5">Probable disulfide isomerase, which participates in the folding of proteins containing disulfide bonds. May act as a dithiol oxidase. Acts as a regulator of endoplasmic reticulum-mitochondria contact sites via its ability to regulate redox signals.</text>
</comment>
<comment type="subcellular location">
    <subcellularLocation>
        <location evidence="1">Endoplasmic reticulum membrane</location>
        <topology evidence="1">Single-pass membrane protein</topology>
    </subcellularLocation>
</comment>
<evidence type="ECO:0000256" key="5">
    <source>
        <dbReference type="ARBA" id="ARBA00045246"/>
    </source>
</evidence>
<evidence type="ECO:0000259" key="8">
    <source>
        <dbReference type="PROSITE" id="PS51352"/>
    </source>
</evidence>
<accession>A0A5J4WTX1</accession>
<feature type="transmembrane region" description="Helical" evidence="7">
    <location>
        <begin position="14"/>
        <end position="32"/>
    </location>
</feature>
<feature type="domain" description="Thioredoxin" evidence="8">
    <location>
        <begin position="131"/>
        <end position="263"/>
    </location>
</feature>
<protein>
    <recommendedName>
        <fullName evidence="8">Thioredoxin domain-containing protein</fullName>
    </recommendedName>
</protein>
<dbReference type="SUPFAM" id="SSF52833">
    <property type="entry name" value="Thioredoxin-like"/>
    <property type="match status" value="1"/>
</dbReference>
<evidence type="ECO:0000256" key="2">
    <source>
        <dbReference type="ARBA" id="ARBA00022692"/>
    </source>
</evidence>
<dbReference type="InterPro" id="IPR013766">
    <property type="entry name" value="Thioredoxin_domain"/>
</dbReference>
<evidence type="ECO:0000256" key="6">
    <source>
        <dbReference type="SAM" id="Coils"/>
    </source>
</evidence>
<keyword evidence="4 7" id="KW-0472">Membrane</keyword>
<evidence type="ECO:0000256" key="3">
    <source>
        <dbReference type="ARBA" id="ARBA00022989"/>
    </source>
</evidence>
<evidence type="ECO:0000313" key="9">
    <source>
        <dbReference type="EMBL" id="KAA6398428.1"/>
    </source>
</evidence>
<name>A0A5J4WTX1_9EUKA</name>
<keyword evidence="2 7" id="KW-0812">Transmembrane</keyword>